<protein>
    <submittedName>
        <fullName evidence="2">Type VII secretion-associated protein</fullName>
    </submittedName>
</protein>
<organism evidence="2 3">
    <name type="scientific">Rhodococcoides kroppenstedtii</name>
    <dbReference type="NCBI Taxonomy" id="293050"/>
    <lineage>
        <taxon>Bacteria</taxon>
        <taxon>Bacillati</taxon>
        <taxon>Actinomycetota</taxon>
        <taxon>Actinomycetes</taxon>
        <taxon>Mycobacteriales</taxon>
        <taxon>Nocardiaceae</taxon>
        <taxon>Rhodococcoides</taxon>
    </lineage>
</organism>
<evidence type="ECO:0000256" key="1">
    <source>
        <dbReference type="SAM" id="MobiDB-lite"/>
    </source>
</evidence>
<evidence type="ECO:0000313" key="3">
    <source>
        <dbReference type="Proteomes" id="UP001520140"/>
    </source>
</evidence>
<name>A0ABS7NPU6_9NOCA</name>
<sequence length="512" mass="52246">MIGLAVGVAAVWWADGTAVRSMSTGLTRYAGVVVADEDAPTVDVLGRVDDSVPLDGHDVPASEALSALIERACRVGGSAGSVSDTLVFVHPPHWGPVRCGVLSVAGRPHAREMRLVDSAVGAVVAATAASPCAHDGGCRTAVLDRTPARVTLSTVVAEPTSTAGPVLTDCRLLVPSTVVDDVAVDAALTAAWQEVTATLPICRAVVHGPADVLSTDSVAELVAVPVIEVEDGSLAVAARSMHVIDPRAGERPTDPAGGAAAGTGGPRSDAPIGWDDDLDAATPRRGAWLSDRVAAARPANRHRPALRIGAGVAALLAAAAAACALVVLWPVGTPSAVERVVSPARTAAPAPVENRVTPTSEPAPTSDPRRSIEPPAPTGTPFRVGALGVSIPAGWHLQPGPDRVELRPDDGAPMRILLVVREIDAGLGLDEIEAELDAVSKGSRQVHGLHRTEGHGRQQLEYLESAPDGTTAGWTVFAARGEQISVGCQGGPGTHSVLTPVCDALLAGLSVQ</sequence>
<feature type="region of interest" description="Disordered" evidence="1">
    <location>
        <begin position="345"/>
        <end position="380"/>
    </location>
</feature>
<gene>
    <name evidence="2" type="ORF">HQ605_02355</name>
</gene>
<accession>A0ABS7NPU6</accession>
<dbReference type="RefSeq" id="WP_068102235.1">
    <property type="nucleotide sequence ID" value="NZ_JABUKE010000002.1"/>
</dbReference>
<reference evidence="2 3" key="1">
    <citation type="submission" date="2020-06" db="EMBL/GenBank/DDBJ databases">
        <title>Taxonomy, biology and ecology of Rhodococcus bacteria occurring in California pistachio and other woody hosts as revealed by genome sequence analyses.</title>
        <authorList>
            <person name="Gai Y."/>
            <person name="Riely B."/>
        </authorList>
    </citation>
    <scope>NUCLEOTIDE SEQUENCE [LARGE SCALE GENOMIC DNA]</scope>
    <source>
        <strain evidence="2 3">BP-284</strain>
    </source>
</reference>
<proteinExistence type="predicted"/>
<dbReference type="Proteomes" id="UP001520140">
    <property type="component" value="Unassembled WGS sequence"/>
</dbReference>
<feature type="region of interest" description="Disordered" evidence="1">
    <location>
        <begin position="246"/>
        <end position="274"/>
    </location>
</feature>
<dbReference type="EMBL" id="JABUKG010000002">
    <property type="protein sequence ID" value="MBY6319658.1"/>
    <property type="molecule type" value="Genomic_DNA"/>
</dbReference>
<dbReference type="NCBIfam" id="TIGR03931">
    <property type="entry name" value="T7SS_Rv3446c"/>
    <property type="match status" value="1"/>
</dbReference>
<comment type="caution">
    <text evidence="2">The sequence shown here is derived from an EMBL/GenBank/DDBJ whole genome shotgun (WGS) entry which is preliminary data.</text>
</comment>
<keyword evidence="3" id="KW-1185">Reference proteome</keyword>
<dbReference type="InterPro" id="IPR023840">
    <property type="entry name" value="T7SS_Rv3446c"/>
</dbReference>
<evidence type="ECO:0000313" key="2">
    <source>
        <dbReference type="EMBL" id="MBY6319658.1"/>
    </source>
</evidence>